<keyword evidence="4" id="KW-1185">Reference proteome</keyword>
<dbReference type="EMBL" id="JABSTU010000004">
    <property type="protein sequence ID" value="KAH8033290.1"/>
    <property type="molecule type" value="Genomic_DNA"/>
</dbReference>
<evidence type="ECO:0000313" key="4">
    <source>
        <dbReference type="Proteomes" id="UP000821866"/>
    </source>
</evidence>
<proteinExistence type="predicted"/>
<keyword evidence="2" id="KW-1133">Transmembrane helix</keyword>
<gene>
    <name evidence="3" type="ORF">HPB51_008773</name>
</gene>
<name>A0A9J6EG80_RHIMP</name>
<feature type="compositionally biased region" description="Low complexity" evidence="1">
    <location>
        <begin position="356"/>
        <end position="366"/>
    </location>
</feature>
<evidence type="ECO:0000256" key="2">
    <source>
        <dbReference type="SAM" id="Phobius"/>
    </source>
</evidence>
<comment type="caution">
    <text evidence="3">The sequence shown here is derived from an EMBL/GenBank/DDBJ whole genome shotgun (WGS) entry which is preliminary data.</text>
</comment>
<dbReference type="AlphaFoldDB" id="A0A9J6EG80"/>
<evidence type="ECO:0000313" key="3">
    <source>
        <dbReference type="EMBL" id="KAH8033290.1"/>
    </source>
</evidence>
<feature type="compositionally biased region" description="Basic and acidic residues" evidence="1">
    <location>
        <begin position="94"/>
        <end position="105"/>
    </location>
</feature>
<accession>A0A9J6EG80</accession>
<evidence type="ECO:0000256" key="1">
    <source>
        <dbReference type="SAM" id="MobiDB-lite"/>
    </source>
</evidence>
<sequence>MIILRNHQALAPLTGHGTIVFSALKVGFEALDAPIHDTPQQRELGVSRRNCTALYKFMGDTRSKQTSSTLLRSVDDEDAQRVITDNQAMSQAKETTDATKPEPTEKQCICPEDTPPNAKTLRTKKRKRDDAADNQEGFLIQLVQKPRRDLSALQCPPATRRRTPKPRVPHRAPATMLLSVSQQPAVALVAPPSGAATTPYFATAASPYLPLASGCPALAVTAVANAAHGNNGCGGCHTGCSHGHCCAARGDYSSAPNTLTIPPYAMPFFGDIYRNAAAAPTPPAGGGNINVVTKVKSDERKSKRHYKKSRDSSSEDSSDSYRVKSRRSGPRWDEVLPTSTSPPAAPYKPAPPPQPEEAAPAPAVKPLSPPLYSPPRHDNMHVAPYSPGGYPMGSDAQGAYDNAREEDNTEEEETQGGSNKVACIVVIVVVGLCIIIAVLLALYPKVLFGDNGTDVPTTPGQGPLGRQRPLTKLAQGSLYREYVP</sequence>
<reference evidence="3" key="1">
    <citation type="journal article" date="2020" name="Cell">
        <title>Large-Scale Comparative Analyses of Tick Genomes Elucidate Their Genetic Diversity and Vector Capacities.</title>
        <authorList>
            <consortium name="Tick Genome and Microbiome Consortium (TIGMIC)"/>
            <person name="Jia N."/>
            <person name="Wang J."/>
            <person name="Shi W."/>
            <person name="Du L."/>
            <person name="Sun Y."/>
            <person name="Zhan W."/>
            <person name="Jiang J.F."/>
            <person name="Wang Q."/>
            <person name="Zhang B."/>
            <person name="Ji P."/>
            <person name="Bell-Sakyi L."/>
            <person name="Cui X.M."/>
            <person name="Yuan T.T."/>
            <person name="Jiang B.G."/>
            <person name="Yang W.F."/>
            <person name="Lam T.T."/>
            <person name="Chang Q.C."/>
            <person name="Ding S.J."/>
            <person name="Wang X.J."/>
            <person name="Zhu J.G."/>
            <person name="Ruan X.D."/>
            <person name="Zhao L."/>
            <person name="Wei J.T."/>
            <person name="Ye R.Z."/>
            <person name="Que T.C."/>
            <person name="Du C.H."/>
            <person name="Zhou Y.H."/>
            <person name="Cheng J.X."/>
            <person name="Dai P.F."/>
            <person name="Guo W.B."/>
            <person name="Han X.H."/>
            <person name="Huang E.J."/>
            <person name="Li L.F."/>
            <person name="Wei W."/>
            <person name="Gao Y.C."/>
            <person name="Liu J.Z."/>
            <person name="Shao H.Z."/>
            <person name="Wang X."/>
            <person name="Wang C.C."/>
            <person name="Yang T.C."/>
            <person name="Huo Q.B."/>
            <person name="Li W."/>
            <person name="Chen H.Y."/>
            <person name="Chen S.E."/>
            <person name="Zhou L.G."/>
            <person name="Ni X.B."/>
            <person name="Tian J.H."/>
            <person name="Sheng Y."/>
            <person name="Liu T."/>
            <person name="Pan Y.S."/>
            <person name="Xia L.Y."/>
            <person name="Li J."/>
            <person name="Zhao F."/>
            <person name="Cao W.C."/>
        </authorList>
    </citation>
    <scope>NUCLEOTIDE SEQUENCE</scope>
    <source>
        <strain evidence="3">Rmic-2018</strain>
    </source>
</reference>
<feature type="region of interest" description="Disordered" evidence="1">
    <location>
        <begin position="85"/>
        <end position="133"/>
    </location>
</feature>
<reference evidence="3" key="2">
    <citation type="submission" date="2021-09" db="EMBL/GenBank/DDBJ databases">
        <authorList>
            <person name="Jia N."/>
            <person name="Wang J."/>
            <person name="Shi W."/>
            <person name="Du L."/>
            <person name="Sun Y."/>
            <person name="Zhan W."/>
            <person name="Jiang J."/>
            <person name="Wang Q."/>
            <person name="Zhang B."/>
            <person name="Ji P."/>
            <person name="Sakyi L.B."/>
            <person name="Cui X."/>
            <person name="Yuan T."/>
            <person name="Jiang B."/>
            <person name="Yang W."/>
            <person name="Lam T.T.-Y."/>
            <person name="Chang Q."/>
            <person name="Ding S."/>
            <person name="Wang X."/>
            <person name="Zhu J."/>
            <person name="Ruan X."/>
            <person name="Zhao L."/>
            <person name="Wei J."/>
            <person name="Que T."/>
            <person name="Du C."/>
            <person name="Cheng J."/>
            <person name="Dai P."/>
            <person name="Han X."/>
            <person name="Huang E."/>
            <person name="Gao Y."/>
            <person name="Liu J."/>
            <person name="Shao H."/>
            <person name="Ye R."/>
            <person name="Li L."/>
            <person name="Wei W."/>
            <person name="Wang X."/>
            <person name="Wang C."/>
            <person name="Huo Q."/>
            <person name="Li W."/>
            <person name="Guo W."/>
            <person name="Chen H."/>
            <person name="Chen S."/>
            <person name="Zhou L."/>
            <person name="Zhou L."/>
            <person name="Ni X."/>
            <person name="Tian J."/>
            <person name="Zhou Y."/>
            <person name="Sheng Y."/>
            <person name="Liu T."/>
            <person name="Pan Y."/>
            <person name="Xia L."/>
            <person name="Li J."/>
            <person name="Zhao F."/>
            <person name="Cao W."/>
        </authorList>
    </citation>
    <scope>NUCLEOTIDE SEQUENCE</scope>
    <source>
        <strain evidence="3">Rmic-2018</strain>
        <tissue evidence="3">Larvae</tissue>
    </source>
</reference>
<dbReference type="Proteomes" id="UP000821866">
    <property type="component" value="Chromosome 2"/>
</dbReference>
<feature type="compositionally biased region" description="Pro residues" evidence="1">
    <location>
        <begin position="343"/>
        <end position="355"/>
    </location>
</feature>
<keyword evidence="2" id="KW-0812">Transmembrane</keyword>
<keyword evidence="2" id="KW-0472">Membrane</keyword>
<organism evidence="3 4">
    <name type="scientific">Rhipicephalus microplus</name>
    <name type="common">Cattle tick</name>
    <name type="synonym">Boophilus microplus</name>
    <dbReference type="NCBI Taxonomy" id="6941"/>
    <lineage>
        <taxon>Eukaryota</taxon>
        <taxon>Metazoa</taxon>
        <taxon>Ecdysozoa</taxon>
        <taxon>Arthropoda</taxon>
        <taxon>Chelicerata</taxon>
        <taxon>Arachnida</taxon>
        <taxon>Acari</taxon>
        <taxon>Parasitiformes</taxon>
        <taxon>Ixodida</taxon>
        <taxon>Ixodoidea</taxon>
        <taxon>Ixodidae</taxon>
        <taxon>Rhipicephalinae</taxon>
        <taxon>Rhipicephalus</taxon>
        <taxon>Boophilus</taxon>
    </lineage>
</organism>
<feature type="transmembrane region" description="Helical" evidence="2">
    <location>
        <begin position="424"/>
        <end position="443"/>
    </location>
</feature>
<feature type="region of interest" description="Disordered" evidence="1">
    <location>
        <begin position="279"/>
        <end position="417"/>
    </location>
</feature>
<protein>
    <submittedName>
        <fullName evidence="3">Uncharacterized protein</fullName>
    </submittedName>
</protein>